<evidence type="ECO:0000313" key="4">
    <source>
        <dbReference type="Proteomes" id="UP001596091"/>
    </source>
</evidence>
<sequence length="387" mass="43474">MPRSKSSSSGQRNFRIDLLRGVAILSVLVLHFNIAYRLLQGPLGRLLRGPYLSNLVWNGNYGVIIFFVISGYLITSTSLRRFGSLGNVSLRDFYAFRFARILPCLVLALAAINLLAWMGIEIFRGKENPPLWLSDLSVLTFWHNILMAKFGYFNYCLNIYWSLSVEEVFYITFPLLCLLLRRERWILPVWLLAIAIGPVYRHYHSHNEILFLYGNFACFDAIAMGCCVAVLARKQVISIGQWTRRAIQIAALAWMLFVFLHAGIDSVPVWGPTLMAGGTAIFLLAEGPSADVKGTEASGDLSLLTRLLSPIAWLGQHSYELYLFHILLLAGLMTNLPRSLMAPGTRLGWLVLFVAVSSLLSWAIARFYSEPLNRVLRRKLAPAVAAS</sequence>
<keyword evidence="3" id="KW-0808">Transferase</keyword>
<feature type="transmembrane region" description="Helical" evidence="1">
    <location>
        <begin position="100"/>
        <end position="120"/>
    </location>
</feature>
<feature type="transmembrane region" description="Helical" evidence="1">
    <location>
        <begin position="185"/>
        <end position="203"/>
    </location>
</feature>
<dbReference type="GO" id="GO:0016746">
    <property type="term" value="F:acyltransferase activity"/>
    <property type="evidence" value="ECO:0007669"/>
    <property type="project" value="UniProtKB-KW"/>
</dbReference>
<comment type="caution">
    <text evidence="3">The sequence shown here is derived from an EMBL/GenBank/DDBJ whole genome shotgun (WGS) entry which is preliminary data.</text>
</comment>
<dbReference type="Proteomes" id="UP001596091">
    <property type="component" value="Unassembled WGS sequence"/>
</dbReference>
<feature type="transmembrane region" description="Helical" evidence="1">
    <location>
        <begin position="159"/>
        <end position="180"/>
    </location>
</feature>
<reference evidence="4" key="1">
    <citation type="journal article" date="2019" name="Int. J. Syst. Evol. Microbiol.">
        <title>The Global Catalogue of Microorganisms (GCM) 10K type strain sequencing project: providing services to taxonomists for standard genome sequencing and annotation.</title>
        <authorList>
            <consortium name="The Broad Institute Genomics Platform"/>
            <consortium name="The Broad Institute Genome Sequencing Center for Infectious Disease"/>
            <person name="Wu L."/>
            <person name="Ma J."/>
        </authorList>
    </citation>
    <scope>NUCLEOTIDE SEQUENCE [LARGE SCALE GENOMIC DNA]</scope>
    <source>
        <strain evidence="4">JCM 4087</strain>
    </source>
</reference>
<feature type="transmembrane region" description="Helical" evidence="1">
    <location>
        <begin position="21"/>
        <end position="39"/>
    </location>
</feature>
<feature type="domain" description="Acyltransferase 3" evidence="2">
    <location>
        <begin position="15"/>
        <end position="365"/>
    </location>
</feature>
<evidence type="ECO:0000256" key="1">
    <source>
        <dbReference type="SAM" id="Phobius"/>
    </source>
</evidence>
<feature type="transmembrane region" description="Helical" evidence="1">
    <location>
        <begin position="348"/>
        <end position="368"/>
    </location>
</feature>
<organism evidence="3 4">
    <name type="scientific">Acidicapsa dinghuensis</name>
    <dbReference type="NCBI Taxonomy" id="2218256"/>
    <lineage>
        <taxon>Bacteria</taxon>
        <taxon>Pseudomonadati</taxon>
        <taxon>Acidobacteriota</taxon>
        <taxon>Terriglobia</taxon>
        <taxon>Terriglobales</taxon>
        <taxon>Acidobacteriaceae</taxon>
        <taxon>Acidicapsa</taxon>
    </lineage>
</organism>
<dbReference type="PANTHER" id="PTHR23028">
    <property type="entry name" value="ACETYLTRANSFERASE"/>
    <property type="match status" value="1"/>
</dbReference>
<proteinExistence type="predicted"/>
<keyword evidence="1" id="KW-1133">Transmembrane helix</keyword>
<feature type="transmembrane region" description="Helical" evidence="1">
    <location>
        <begin position="245"/>
        <end position="264"/>
    </location>
</feature>
<keyword evidence="3" id="KW-0012">Acyltransferase</keyword>
<evidence type="ECO:0000313" key="3">
    <source>
        <dbReference type="EMBL" id="MFC5864792.1"/>
    </source>
</evidence>
<evidence type="ECO:0000259" key="2">
    <source>
        <dbReference type="Pfam" id="PF01757"/>
    </source>
</evidence>
<dbReference type="EMBL" id="JBHSPH010000010">
    <property type="protein sequence ID" value="MFC5864792.1"/>
    <property type="molecule type" value="Genomic_DNA"/>
</dbReference>
<name>A0ABW1ENC4_9BACT</name>
<protein>
    <submittedName>
        <fullName evidence="3">Acyltransferase family protein</fullName>
        <ecNumber evidence="3">2.3.-.-</ecNumber>
    </submittedName>
</protein>
<keyword evidence="1" id="KW-0472">Membrane</keyword>
<dbReference type="Pfam" id="PF01757">
    <property type="entry name" value="Acyl_transf_3"/>
    <property type="match status" value="1"/>
</dbReference>
<accession>A0ABW1ENC4</accession>
<gene>
    <name evidence="3" type="ORF">ACFPT7_20960</name>
</gene>
<feature type="transmembrane region" description="Helical" evidence="1">
    <location>
        <begin position="59"/>
        <end position="79"/>
    </location>
</feature>
<keyword evidence="1" id="KW-0812">Transmembrane</keyword>
<dbReference type="InterPro" id="IPR050879">
    <property type="entry name" value="Acyltransferase_3"/>
</dbReference>
<feature type="transmembrane region" description="Helical" evidence="1">
    <location>
        <begin position="209"/>
        <end position="233"/>
    </location>
</feature>
<keyword evidence="4" id="KW-1185">Reference proteome</keyword>
<dbReference type="InterPro" id="IPR002656">
    <property type="entry name" value="Acyl_transf_3_dom"/>
</dbReference>
<dbReference type="PANTHER" id="PTHR23028:SF53">
    <property type="entry name" value="ACYL_TRANSF_3 DOMAIN-CONTAINING PROTEIN"/>
    <property type="match status" value="1"/>
</dbReference>
<dbReference type="EC" id="2.3.-.-" evidence="3"/>